<dbReference type="AlphaFoldDB" id="A0A2S1T1I1"/>
<dbReference type="KEGG" id="stir:DDW44_28835"/>
<feature type="compositionally biased region" description="Low complexity" evidence="1">
    <location>
        <begin position="231"/>
        <end position="244"/>
    </location>
</feature>
<feature type="compositionally biased region" description="Basic residues" evidence="1">
    <location>
        <begin position="208"/>
        <end position="230"/>
    </location>
</feature>
<proteinExistence type="predicted"/>
<accession>A0A2S1T1I1</accession>
<gene>
    <name evidence="2" type="ORF">DDW44_28835</name>
</gene>
<evidence type="ECO:0000256" key="1">
    <source>
        <dbReference type="SAM" id="MobiDB-lite"/>
    </source>
</evidence>
<evidence type="ECO:0008006" key="4">
    <source>
        <dbReference type="Google" id="ProtNLM"/>
    </source>
</evidence>
<dbReference type="Proteomes" id="UP000244900">
    <property type="component" value="Chromosome"/>
</dbReference>
<evidence type="ECO:0000313" key="2">
    <source>
        <dbReference type="EMBL" id="AWI32357.1"/>
    </source>
</evidence>
<feature type="compositionally biased region" description="Acidic residues" evidence="1">
    <location>
        <begin position="120"/>
        <end position="171"/>
    </location>
</feature>
<feature type="region of interest" description="Disordered" evidence="1">
    <location>
        <begin position="109"/>
        <end position="272"/>
    </location>
</feature>
<feature type="compositionally biased region" description="Basic residues" evidence="1">
    <location>
        <begin position="245"/>
        <end position="255"/>
    </location>
</feature>
<dbReference type="OrthoDB" id="4966929at2"/>
<name>A0A2S1T1I1_9ACTN</name>
<evidence type="ECO:0000313" key="3">
    <source>
        <dbReference type="Proteomes" id="UP000244900"/>
    </source>
</evidence>
<sequence length="272" mass="28609">MNNGLAVGLAVGAGYVLGRTRKARLAVAVGTVVVCRRLGLGPRALAGVISHPFRSNTQFKEIGDQLREDLRGVGGAAVGAVVNRRLTVLADGLRERTLDVRDRVYGADRRLGPGERRDPDEDVDGGFEGELKDDFDDDPDGDLDGEFDEAVESDEDEDVDLDLDGDEDEVAEADRDPDADPDAGKSMASTGDGTAADKMSPVTAAKKSAAKRTTARKTTAKKSAAKKATAKRTTSGQSSSGRSAPSRKRTPRAKRTTAAPKSAAAREGRSDG</sequence>
<organism evidence="2 3">
    <name type="scientific">Streptomyces tirandamycinicus</name>
    <dbReference type="NCBI Taxonomy" id="2174846"/>
    <lineage>
        <taxon>Bacteria</taxon>
        <taxon>Bacillati</taxon>
        <taxon>Actinomycetota</taxon>
        <taxon>Actinomycetes</taxon>
        <taxon>Kitasatosporales</taxon>
        <taxon>Streptomycetaceae</taxon>
        <taxon>Streptomyces</taxon>
    </lineage>
</organism>
<protein>
    <recommendedName>
        <fullName evidence="4">DNA primase</fullName>
    </recommendedName>
</protein>
<dbReference type="EMBL" id="CP029188">
    <property type="protein sequence ID" value="AWI32357.1"/>
    <property type="molecule type" value="Genomic_DNA"/>
</dbReference>
<keyword evidence="3" id="KW-1185">Reference proteome</keyword>
<dbReference type="RefSeq" id="WP_108908316.1">
    <property type="nucleotide sequence ID" value="NZ_CP029188.1"/>
</dbReference>
<feature type="compositionally biased region" description="Basic and acidic residues" evidence="1">
    <location>
        <begin position="109"/>
        <end position="119"/>
    </location>
</feature>
<reference evidence="2 3" key="1">
    <citation type="submission" date="2018-05" db="EMBL/GenBank/DDBJ databases">
        <title>Complete genome sequence of sponge-derived Streptomyces sp. HNM0039.</title>
        <authorList>
            <person name="Huang X."/>
            <person name="Zhou S."/>
        </authorList>
    </citation>
    <scope>NUCLEOTIDE SEQUENCE [LARGE SCALE GENOMIC DNA]</scope>
    <source>
        <strain evidence="2 3">HNM0039</strain>
    </source>
</reference>